<dbReference type="InterPro" id="IPR010286">
    <property type="entry name" value="METTL16/RlmF"/>
</dbReference>
<dbReference type="STRING" id="40998.A0A2P7YMW9"/>
<protein>
    <submittedName>
        <fullName evidence="4">Uncharacterized protein</fullName>
    </submittedName>
</protein>
<keyword evidence="3" id="KW-0949">S-adenosyl-L-methionine</keyword>
<dbReference type="OrthoDB" id="514248at2759"/>
<feature type="binding site" evidence="3">
    <location>
        <position position="185"/>
    </location>
    <ligand>
        <name>S-adenosyl-L-methionine</name>
        <dbReference type="ChEBI" id="CHEBI:59789"/>
    </ligand>
</feature>
<evidence type="ECO:0000313" key="4">
    <source>
        <dbReference type="EMBL" id="PSK37305.1"/>
    </source>
</evidence>
<feature type="binding site" evidence="3">
    <location>
        <position position="135"/>
    </location>
    <ligand>
        <name>S-adenosyl-L-methionine</name>
        <dbReference type="ChEBI" id="CHEBI:59789"/>
    </ligand>
</feature>
<keyword evidence="5" id="KW-1185">Reference proteome</keyword>
<feature type="binding site" evidence="3">
    <location>
        <position position="104"/>
    </location>
    <ligand>
        <name>S-adenosyl-L-methionine</name>
        <dbReference type="ChEBI" id="CHEBI:59789"/>
    </ligand>
</feature>
<dbReference type="Proteomes" id="UP000243723">
    <property type="component" value="Unassembled WGS sequence"/>
</dbReference>
<dbReference type="EMBL" id="NHZQ01000412">
    <property type="protein sequence ID" value="PSK37305.1"/>
    <property type="molecule type" value="Genomic_DNA"/>
</dbReference>
<feature type="binding site" evidence="3">
    <location>
        <position position="74"/>
    </location>
    <ligand>
        <name>S-adenosyl-L-methionine</name>
        <dbReference type="ChEBI" id="CHEBI:59789"/>
    </ligand>
</feature>
<comment type="caution">
    <text evidence="4">The sequence shown here is derived from an EMBL/GenBank/DDBJ whole genome shotgun (WGS) entry which is preliminary data.</text>
</comment>
<evidence type="ECO:0000256" key="2">
    <source>
        <dbReference type="ARBA" id="ARBA00022679"/>
    </source>
</evidence>
<dbReference type="Pfam" id="PF05971">
    <property type="entry name" value="Methyltransf_10"/>
    <property type="match status" value="1"/>
</dbReference>
<dbReference type="PANTHER" id="PTHR13393:SF0">
    <property type="entry name" value="RNA N6-ADENOSINE-METHYLTRANSFERASE METTL16"/>
    <property type="match status" value="1"/>
</dbReference>
<keyword evidence="1" id="KW-0489">Methyltransferase</keyword>
<gene>
    <name evidence="4" type="ORF">B9Z65_2047</name>
</gene>
<dbReference type="PANTHER" id="PTHR13393">
    <property type="entry name" value="SAM-DEPENDENT METHYLTRANSFERASE"/>
    <property type="match status" value="1"/>
</dbReference>
<evidence type="ECO:0000256" key="3">
    <source>
        <dbReference type="PIRSR" id="PIRSR037350-1"/>
    </source>
</evidence>
<dbReference type="SUPFAM" id="SSF53335">
    <property type="entry name" value="S-adenosyl-L-methionine-dependent methyltransferases"/>
    <property type="match status" value="1"/>
</dbReference>
<dbReference type="GO" id="GO:0070475">
    <property type="term" value="P:rRNA base methylation"/>
    <property type="evidence" value="ECO:0007669"/>
    <property type="project" value="TreeGrafter"/>
</dbReference>
<dbReference type="GO" id="GO:0005634">
    <property type="term" value="C:nucleus"/>
    <property type="evidence" value="ECO:0007669"/>
    <property type="project" value="TreeGrafter"/>
</dbReference>
<evidence type="ECO:0000313" key="5">
    <source>
        <dbReference type="Proteomes" id="UP000243723"/>
    </source>
</evidence>
<dbReference type="AlphaFoldDB" id="A0A2P7YMW9"/>
<dbReference type="Gene3D" id="3.40.50.150">
    <property type="entry name" value="Vaccinia Virus protein VP39"/>
    <property type="match status" value="1"/>
</dbReference>
<name>A0A2P7YMW9_9PEZI</name>
<organism evidence="4 5">
    <name type="scientific">Elsinoe australis</name>
    <dbReference type="NCBI Taxonomy" id="40998"/>
    <lineage>
        <taxon>Eukaryota</taxon>
        <taxon>Fungi</taxon>
        <taxon>Dikarya</taxon>
        <taxon>Ascomycota</taxon>
        <taxon>Pezizomycotina</taxon>
        <taxon>Dothideomycetes</taxon>
        <taxon>Dothideomycetidae</taxon>
        <taxon>Myriangiales</taxon>
        <taxon>Elsinoaceae</taxon>
        <taxon>Elsinoe</taxon>
    </lineage>
</organism>
<sequence>MSSVPDPKLNYDDGIDFDELSIEDGDFAKHYQDGKFNFQDSDAVQQLTKSLLKRDFNLTLTLPPDRLCPPIPIRWSYILFITRLLSSTTHPLSTPAPLAGLDIGTGASAIYALLFTSPRCPLSQPPTSLKMHATEIDPPSLASAATNIATNDLSPLITLHHTSPSSPLLPLDALAISHLDFTVCNPPFYTSAEDLASSFEGKIRPPSAVCTGSETEMICPGGDAGFVGRMVEESVHLGTRVRWYSSMLGKLGSVYEVVGMLKERGCGNWVVQVLKGGRRTRRWVVAWSWGEERAEMGLVRGVEVPRGLWGVGTEQSVVAEGEREVVRKRLDGVLGGLDVGWRWVEDGWGVGEARENVWSRAARRKRKRNDDGQVNGGMDVEIGRPEESRSTALAFKIEIQDQGLNVRWLRGKDPVLFESFCGMLKRAMNSK</sequence>
<dbReference type="InterPro" id="IPR029063">
    <property type="entry name" value="SAM-dependent_MTases_sf"/>
</dbReference>
<keyword evidence="2" id="KW-0808">Transferase</keyword>
<evidence type="ECO:0000256" key="1">
    <source>
        <dbReference type="ARBA" id="ARBA00022603"/>
    </source>
</evidence>
<proteinExistence type="predicted"/>
<accession>A0A2P7YMW9</accession>
<dbReference type="GO" id="GO:0008168">
    <property type="term" value="F:methyltransferase activity"/>
    <property type="evidence" value="ECO:0007669"/>
    <property type="project" value="UniProtKB-UniRule"/>
</dbReference>
<reference evidence="4 5" key="1">
    <citation type="submission" date="2017-05" db="EMBL/GenBank/DDBJ databases">
        <title>Draft genome sequence of Elsinoe australis.</title>
        <authorList>
            <person name="Cheng Q."/>
        </authorList>
    </citation>
    <scope>NUCLEOTIDE SEQUENCE [LARGE SCALE GENOMIC DNA]</scope>
    <source>
        <strain evidence="4 5">NL1</strain>
    </source>
</reference>